<dbReference type="GO" id="GO:0008757">
    <property type="term" value="F:S-adenosylmethionine-dependent methyltransferase activity"/>
    <property type="evidence" value="ECO:0007669"/>
    <property type="project" value="UniProtKB-ARBA"/>
</dbReference>
<dbReference type="PANTHER" id="PTHR14614">
    <property type="entry name" value="HEPATOCELLULAR CARCINOMA-ASSOCIATED ANTIGEN"/>
    <property type="match status" value="1"/>
</dbReference>
<dbReference type="Proteomes" id="UP001274830">
    <property type="component" value="Unassembled WGS sequence"/>
</dbReference>
<sequence>MSTHKRLSFDVTVNAAGERMALQIADAGNIKADNLTLSTWGSAEILANVLHRLDPPDLSGCGTLSSTHHVLELGAGTGLVGMSAGAIWKTNACLTDLDPILPNIQANINLNKALLAKYGGSACCGLLDWARPRESIVPFVPYDNEVFPSVRARVILAADTVYSEEHPELLTGVLVARLERSQKARFIMCYPLRIGYLDHIRDLWERLEGAGLVSVQEGREELGKEWDEDVPYEWSVWKWGSEVLGRGAG</sequence>
<dbReference type="Gene3D" id="3.40.50.150">
    <property type="entry name" value="Vaccinia Virus protein VP39"/>
    <property type="match status" value="1"/>
</dbReference>
<evidence type="ECO:0000313" key="2">
    <source>
        <dbReference type="Proteomes" id="UP001274830"/>
    </source>
</evidence>
<name>A0AAE0WQ52_9PEZI</name>
<protein>
    <submittedName>
        <fullName evidence="1">Uncharacterized protein</fullName>
    </submittedName>
</protein>
<dbReference type="AlphaFoldDB" id="A0AAE0WQ52"/>
<dbReference type="InterPro" id="IPR019410">
    <property type="entry name" value="Methyltransf_16"/>
</dbReference>
<gene>
    <name evidence="1" type="ORF">LTR78_004130</name>
</gene>
<proteinExistence type="predicted"/>
<evidence type="ECO:0000313" key="1">
    <source>
        <dbReference type="EMBL" id="KAK3675938.1"/>
    </source>
</evidence>
<dbReference type="InterPro" id="IPR029063">
    <property type="entry name" value="SAM-dependent_MTases_sf"/>
</dbReference>
<organism evidence="1 2">
    <name type="scientific">Recurvomyces mirabilis</name>
    <dbReference type="NCBI Taxonomy" id="574656"/>
    <lineage>
        <taxon>Eukaryota</taxon>
        <taxon>Fungi</taxon>
        <taxon>Dikarya</taxon>
        <taxon>Ascomycota</taxon>
        <taxon>Pezizomycotina</taxon>
        <taxon>Dothideomycetes</taxon>
        <taxon>Dothideomycetidae</taxon>
        <taxon>Mycosphaerellales</taxon>
        <taxon>Teratosphaeriaceae</taxon>
        <taxon>Recurvomyces</taxon>
    </lineage>
</organism>
<dbReference type="PANTHER" id="PTHR14614:SF156">
    <property type="entry name" value="PROTEIN-LYSINE N-METHYLTRANSFERASE EFM2"/>
    <property type="match status" value="1"/>
</dbReference>
<dbReference type="GO" id="GO:0005829">
    <property type="term" value="C:cytosol"/>
    <property type="evidence" value="ECO:0007669"/>
    <property type="project" value="TreeGrafter"/>
</dbReference>
<reference evidence="1" key="1">
    <citation type="submission" date="2023-07" db="EMBL/GenBank/DDBJ databases">
        <title>Black Yeasts Isolated from many extreme environments.</title>
        <authorList>
            <person name="Coleine C."/>
            <person name="Stajich J.E."/>
            <person name="Selbmann L."/>
        </authorList>
    </citation>
    <scope>NUCLEOTIDE SEQUENCE</scope>
    <source>
        <strain evidence="1">CCFEE 5485</strain>
    </source>
</reference>
<comment type="caution">
    <text evidence="1">The sequence shown here is derived from an EMBL/GenBank/DDBJ whole genome shotgun (WGS) entry which is preliminary data.</text>
</comment>
<keyword evidence="2" id="KW-1185">Reference proteome</keyword>
<dbReference type="EMBL" id="JAUTXT010000012">
    <property type="protein sequence ID" value="KAK3675938.1"/>
    <property type="molecule type" value="Genomic_DNA"/>
</dbReference>
<dbReference type="Pfam" id="PF10294">
    <property type="entry name" value="Methyltransf_16"/>
    <property type="match status" value="1"/>
</dbReference>
<accession>A0AAE0WQ52</accession>